<protein>
    <submittedName>
        <fullName evidence="1">Uncharacterized protein</fullName>
    </submittedName>
</protein>
<dbReference type="EMBL" id="QGNW01000556">
    <property type="protein sequence ID" value="RVW67989.1"/>
    <property type="molecule type" value="Genomic_DNA"/>
</dbReference>
<evidence type="ECO:0000313" key="2">
    <source>
        <dbReference type="Proteomes" id="UP000288805"/>
    </source>
</evidence>
<sequence>MPILNSKLRGETLLEQPCIGLRVYPRRKKDQGRTGGLAIPKWKQVVLEEIRILKNNGTWQLVDALREKKPVVIMSVYYEMQCRWTIERRYISGNWSMVPSEEKRFSLVFLQGREDQTGWKTLAFNLKNIDVLPMSRPSEVSKVVVFQLKDSRGGVPLKGVSFAKVVSRGMKEVGRLFGFKVG</sequence>
<gene>
    <name evidence="1" type="ORF">CK203_061872</name>
</gene>
<dbReference type="AlphaFoldDB" id="A0A438G706"/>
<proteinExistence type="predicted"/>
<name>A0A438G706_VITVI</name>
<organism evidence="1 2">
    <name type="scientific">Vitis vinifera</name>
    <name type="common">Grape</name>
    <dbReference type="NCBI Taxonomy" id="29760"/>
    <lineage>
        <taxon>Eukaryota</taxon>
        <taxon>Viridiplantae</taxon>
        <taxon>Streptophyta</taxon>
        <taxon>Embryophyta</taxon>
        <taxon>Tracheophyta</taxon>
        <taxon>Spermatophyta</taxon>
        <taxon>Magnoliopsida</taxon>
        <taxon>eudicotyledons</taxon>
        <taxon>Gunneridae</taxon>
        <taxon>Pentapetalae</taxon>
        <taxon>rosids</taxon>
        <taxon>Vitales</taxon>
        <taxon>Vitaceae</taxon>
        <taxon>Viteae</taxon>
        <taxon>Vitis</taxon>
    </lineage>
</organism>
<evidence type="ECO:0000313" key="1">
    <source>
        <dbReference type="EMBL" id="RVW67989.1"/>
    </source>
</evidence>
<accession>A0A438G706</accession>
<dbReference type="Proteomes" id="UP000288805">
    <property type="component" value="Unassembled WGS sequence"/>
</dbReference>
<reference evidence="1 2" key="1">
    <citation type="journal article" date="2018" name="PLoS Genet.">
        <title>Population sequencing reveals clonal diversity and ancestral inbreeding in the grapevine cultivar Chardonnay.</title>
        <authorList>
            <person name="Roach M.J."/>
            <person name="Johnson D.L."/>
            <person name="Bohlmann J."/>
            <person name="van Vuuren H.J."/>
            <person name="Jones S.J."/>
            <person name="Pretorius I.S."/>
            <person name="Schmidt S.A."/>
            <person name="Borneman A.R."/>
        </authorList>
    </citation>
    <scope>NUCLEOTIDE SEQUENCE [LARGE SCALE GENOMIC DNA]</scope>
    <source>
        <strain evidence="2">cv. Chardonnay</strain>
        <tissue evidence="1">Leaf</tissue>
    </source>
</reference>
<comment type="caution">
    <text evidence="1">The sequence shown here is derived from an EMBL/GenBank/DDBJ whole genome shotgun (WGS) entry which is preliminary data.</text>
</comment>